<evidence type="ECO:0000313" key="11">
    <source>
        <dbReference type="Proteomes" id="UP000831151"/>
    </source>
</evidence>
<dbReference type="Pfam" id="PF00512">
    <property type="entry name" value="HisKA"/>
    <property type="match status" value="1"/>
</dbReference>
<dbReference type="CDD" id="cd00082">
    <property type="entry name" value="HisKA"/>
    <property type="match status" value="1"/>
</dbReference>
<dbReference type="InterPro" id="IPR050351">
    <property type="entry name" value="BphY/WalK/GraS-like"/>
</dbReference>
<dbReference type="SUPFAM" id="SSF55874">
    <property type="entry name" value="ATPase domain of HSP90 chaperone/DNA topoisomerase II/histidine kinase"/>
    <property type="match status" value="1"/>
</dbReference>
<dbReference type="SMART" id="SM00387">
    <property type="entry name" value="HATPase_c"/>
    <property type="match status" value="1"/>
</dbReference>
<gene>
    <name evidence="10" type="ORF">M1R53_00225</name>
</gene>
<dbReference type="PANTHER" id="PTHR45453:SF1">
    <property type="entry name" value="PHOSPHATE REGULON SENSOR PROTEIN PHOR"/>
    <property type="match status" value="1"/>
</dbReference>
<evidence type="ECO:0000256" key="3">
    <source>
        <dbReference type="ARBA" id="ARBA00012438"/>
    </source>
</evidence>
<protein>
    <recommendedName>
        <fullName evidence="3">histidine kinase</fullName>
        <ecNumber evidence="3">2.7.13.3</ecNumber>
    </recommendedName>
</protein>
<dbReference type="Proteomes" id="UP000831151">
    <property type="component" value="Chromosome"/>
</dbReference>
<comment type="subcellular location">
    <subcellularLocation>
        <location evidence="2">Membrane</location>
    </subcellularLocation>
</comment>
<dbReference type="EC" id="2.7.13.3" evidence="3"/>
<evidence type="ECO:0000256" key="5">
    <source>
        <dbReference type="ARBA" id="ARBA00022679"/>
    </source>
</evidence>
<dbReference type="SUPFAM" id="SSF47384">
    <property type="entry name" value="Homodimeric domain of signal transducing histidine kinase"/>
    <property type="match status" value="1"/>
</dbReference>
<keyword evidence="5" id="KW-0808">Transferase</keyword>
<evidence type="ECO:0000259" key="9">
    <source>
        <dbReference type="PROSITE" id="PS50109"/>
    </source>
</evidence>
<name>A0A9E7DJI6_9FIRM</name>
<dbReference type="GO" id="GO:0016036">
    <property type="term" value="P:cellular response to phosphate starvation"/>
    <property type="evidence" value="ECO:0007669"/>
    <property type="project" value="TreeGrafter"/>
</dbReference>
<proteinExistence type="predicted"/>
<dbReference type="KEGG" id="fms:M1R53_00225"/>
<evidence type="ECO:0000256" key="1">
    <source>
        <dbReference type="ARBA" id="ARBA00000085"/>
    </source>
</evidence>
<dbReference type="SMART" id="SM00388">
    <property type="entry name" value="HisKA"/>
    <property type="match status" value="1"/>
</dbReference>
<dbReference type="Gene3D" id="3.30.565.10">
    <property type="entry name" value="Histidine kinase-like ATPase, C-terminal domain"/>
    <property type="match status" value="1"/>
</dbReference>
<reference evidence="10" key="1">
    <citation type="submission" date="2022-04" db="EMBL/GenBank/DDBJ databases">
        <title>Complete genome sequences of Ezakiella coagulans and Fenollaria massiliensis.</title>
        <authorList>
            <person name="France M.T."/>
            <person name="Clifford J."/>
            <person name="Narina S."/>
            <person name="Rutt L."/>
            <person name="Ravel J."/>
        </authorList>
    </citation>
    <scope>NUCLEOTIDE SEQUENCE</scope>
    <source>
        <strain evidence="10">C0061C2</strain>
    </source>
</reference>
<dbReference type="RefSeq" id="WP_249242644.1">
    <property type="nucleotide sequence ID" value="NZ_CP096649.1"/>
</dbReference>
<accession>A0A9E7DJI6</accession>
<evidence type="ECO:0000256" key="7">
    <source>
        <dbReference type="ARBA" id="ARBA00023012"/>
    </source>
</evidence>
<evidence type="ECO:0000256" key="4">
    <source>
        <dbReference type="ARBA" id="ARBA00022553"/>
    </source>
</evidence>
<evidence type="ECO:0000256" key="8">
    <source>
        <dbReference type="SAM" id="Phobius"/>
    </source>
</evidence>
<dbReference type="EMBL" id="CP096649">
    <property type="protein sequence ID" value="UQK59130.1"/>
    <property type="molecule type" value="Genomic_DNA"/>
</dbReference>
<keyword evidence="8" id="KW-0812">Transmembrane</keyword>
<dbReference type="Pfam" id="PF02518">
    <property type="entry name" value="HATPase_c"/>
    <property type="match status" value="1"/>
</dbReference>
<evidence type="ECO:0000313" key="10">
    <source>
        <dbReference type="EMBL" id="UQK59130.1"/>
    </source>
</evidence>
<organism evidence="10 11">
    <name type="scientific">Fenollaria massiliensis</name>
    <dbReference type="NCBI Taxonomy" id="938288"/>
    <lineage>
        <taxon>Bacteria</taxon>
        <taxon>Bacillati</taxon>
        <taxon>Bacillota</taxon>
        <taxon>Clostridia</taxon>
        <taxon>Eubacteriales</taxon>
        <taxon>Fenollaria</taxon>
    </lineage>
</organism>
<comment type="catalytic activity">
    <reaction evidence="1">
        <text>ATP + protein L-histidine = ADP + protein N-phospho-L-histidine.</text>
        <dbReference type="EC" id="2.7.13.3"/>
    </reaction>
</comment>
<dbReference type="InterPro" id="IPR003594">
    <property type="entry name" value="HATPase_dom"/>
</dbReference>
<dbReference type="InterPro" id="IPR036890">
    <property type="entry name" value="HATPase_C_sf"/>
</dbReference>
<dbReference type="GO" id="GO:0005886">
    <property type="term" value="C:plasma membrane"/>
    <property type="evidence" value="ECO:0007669"/>
    <property type="project" value="TreeGrafter"/>
</dbReference>
<keyword evidence="4" id="KW-0597">Phosphoprotein</keyword>
<dbReference type="InterPro" id="IPR005467">
    <property type="entry name" value="His_kinase_dom"/>
</dbReference>
<dbReference type="InterPro" id="IPR003661">
    <property type="entry name" value="HisK_dim/P_dom"/>
</dbReference>
<dbReference type="GO" id="GO:0000155">
    <property type="term" value="F:phosphorelay sensor kinase activity"/>
    <property type="evidence" value="ECO:0007669"/>
    <property type="project" value="InterPro"/>
</dbReference>
<feature type="domain" description="Histidine kinase" evidence="9">
    <location>
        <begin position="112"/>
        <end position="305"/>
    </location>
</feature>
<dbReference type="GO" id="GO:0004721">
    <property type="term" value="F:phosphoprotein phosphatase activity"/>
    <property type="evidence" value="ECO:0007669"/>
    <property type="project" value="TreeGrafter"/>
</dbReference>
<feature type="transmembrane region" description="Helical" evidence="8">
    <location>
        <begin position="30"/>
        <end position="46"/>
    </location>
</feature>
<keyword evidence="7" id="KW-0902">Two-component regulatory system</keyword>
<evidence type="ECO:0000256" key="6">
    <source>
        <dbReference type="ARBA" id="ARBA00022777"/>
    </source>
</evidence>
<sequence length="318" mass="36744">MKRIFPAIIITAALIFLVAALGLDLMTVVIVLLALVAYLSYTIYLSRKELREFRENLEDKEASEIKVALQSYSYTGELNEICKIIEAIIDSKNTMGQKYNASIENQNLMITNISHDFRTPLTSIMGYIDVYEKTRDEKYLEIIKKKAEELKGLIDGFYDFSRLVSKSYKIDKRVFNLDDFIKEEIVNYYDYYIAKGQMIDVELDRVRCFQDEKNLKIVVDNLISNMMKYSEGEDKIELKLKDGYFELKFSNLAQIETDDSIERVFERNYTIDKSKNDASSGLGLNIVENLCELMGLEATVSYEDDIFTITIKGKALNK</sequence>
<keyword evidence="8" id="KW-1133">Transmembrane helix</keyword>
<dbReference type="PROSITE" id="PS50109">
    <property type="entry name" value="HIS_KIN"/>
    <property type="match status" value="1"/>
</dbReference>
<dbReference type="Gene3D" id="1.10.287.130">
    <property type="match status" value="1"/>
</dbReference>
<keyword evidence="6 10" id="KW-0418">Kinase</keyword>
<evidence type="ECO:0000256" key="2">
    <source>
        <dbReference type="ARBA" id="ARBA00004370"/>
    </source>
</evidence>
<dbReference type="AlphaFoldDB" id="A0A9E7DJI6"/>
<dbReference type="InterPro" id="IPR036097">
    <property type="entry name" value="HisK_dim/P_sf"/>
</dbReference>
<keyword evidence="11" id="KW-1185">Reference proteome</keyword>
<keyword evidence="8" id="KW-0472">Membrane</keyword>
<dbReference type="PANTHER" id="PTHR45453">
    <property type="entry name" value="PHOSPHATE REGULON SENSOR PROTEIN PHOR"/>
    <property type="match status" value="1"/>
</dbReference>